<protein>
    <recommendedName>
        <fullName evidence="1">DUF632 domain-containing protein</fullName>
    </recommendedName>
</protein>
<dbReference type="Gramene" id="OIW18693">
    <property type="protein sequence ID" value="OIW18693"/>
    <property type="gene ID" value="TanjilG_13445"/>
</dbReference>
<accession>A0A4P1RUF8</accession>
<reference evidence="2 3" key="1">
    <citation type="journal article" date="2017" name="Plant Biotechnol. J.">
        <title>A comprehensive draft genome sequence for lupin (Lupinus angustifolius), an emerging health food: insights into plant-microbe interactions and legume evolution.</title>
        <authorList>
            <person name="Hane J.K."/>
            <person name="Ming Y."/>
            <person name="Kamphuis L.G."/>
            <person name="Nelson M.N."/>
            <person name="Garg G."/>
            <person name="Atkins C.A."/>
            <person name="Bayer P.E."/>
            <person name="Bravo A."/>
            <person name="Bringans S."/>
            <person name="Cannon S."/>
            <person name="Edwards D."/>
            <person name="Foley R."/>
            <person name="Gao L.L."/>
            <person name="Harrison M.J."/>
            <person name="Huang W."/>
            <person name="Hurgobin B."/>
            <person name="Li S."/>
            <person name="Liu C.W."/>
            <person name="McGrath A."/>
            <person name="Morahan G."/>
            <person name="Murray J."/>
            <person name="Weller J."/>
            <person name="Jian J."/>
            <person name="Singh K.B."/>
        </authorList>
    </citation>
    <scope>NUCLEOTIDE SEQUENCE [LARGE SCALE GENOMIC DNA]</scope>
    <source>
        <strain evidence="3">cv. Tanjil</strain>
        <tissue evidence="2">Whole plant</tissue>
    </source>
</reference>
<dbReference type="PANTHER" id="PTHR21450:SF3">
    <property type="entry name" value="DUF630 FAMILY PROTEIN (DUF630 AND DUF632)"/>
    <property type="match status" value="1"/>
</dbReference>
<gene>
    <name evidence="2" type="ORF">TanjilG_13445</name>
</gene>
<sequence length="221" mass="24390">MDDENRGLRQSGERVRIACVKKSQQFKNHDVEGEDPSYVDKTKAAIRDLHTQITVSLHSVEAISKRYNEDIMLDDSEVIETTATGWRGSGFYEPDASKLACSPGRSSGTHPLFGLCVQWSRRLDAIQEAAVLDGIDFFPTSIGSFHAQQLREDSQGNLVGSKENMEMVEVVHVEEVMNNEKLAEVAIKVLCAGMSAAMSSMAEFAVGSAEGYNELAKQWEN</sequence>
<keyword evidence="3" id="KW-1185">Reference proteome</keyword>
<dbReference type="InterPro" id="IPR006867">
    <property type="entry name" value="DUF632"/>
</dbReference>
<dbReference type="STRING" id="3871.A0A4P1RUF8"/>
<evidence type="ECO:0000259" key="1">
    <source>
        <dbReference type="Pfam" id="PF04782"/>
    </source>
</evidence>
<name>A0A4P1RUF8_LUPAN</name>
<organism evidence="2 3">
    <name type="scientific">Lupinus angustifolius</name>
    <name type="common">Narrow-leaved blue lupine</name>
    <dbReference type="NCBI Taxonomy" id="3871"/>
    <lineage>
        <taxon>Eukaryota</taxon>
        <taxon>Viridiplantae</taxon>
        <taxon>Streptophyta</taxon>
        <taxon>Embryophyta</taxon>
        <taxon>Tracheophyta</taxon>
        <taxon>Spermatophyta</taxon>
        <taxon>Magnoliopsida</taxon>
        <taxon>eudicotyledons</taxon>
        <taxon>Gunneridae</taxon>
        <taxon>Pentapetalae</taxon>
        <taxon>rosids</taxon>
        <taxon>fabids</taxon>
        <taxon>Fabales</taxon>
        <taxon>Fabaceae</taxon>
        <taxon>Papilionoideae</taxon>
        <taxon>50 kb inversion clade</taxon>
        <taxon>genistoids sensu lato</taxon>
        <taxon>core genistoids</taxon>
        <taxon>Genisteae</taxon>
        <taxon>Lupinus</taxon>
    </lineage>
</organism>
<dbReference type="Pfam" id="PF04782">
    <property type="entry name" value="DUF632"/>
    <property type="match status" value="1"/>
</dbReference>
<evidence type="ECO:0000313" key="3">
    <source>
        <dbReference type="Proteomes" id="UP000188354"/>
    </source>
</evidence>
<dbReference type="AlphaFoldDB" id="A0A4P1RUF8"/>
<evidence type="ECO:0000313" key="2">
    <source>
        <dbReference type="EMBL" id="OIW18693.1"/>
    </source>
</evidence>
<dbReference type="Proteomes" id="UP000188354">
    <property type="component" value="Chromosome LG01"/>
</dbReference>
<dbReference type="PANTHER" id="PTHR21450">
    <property type="entry name" value="PROTEIN ALTERED PHOSPHATE STARVATION RESPONSE 1"/>
    <property type="match status" value="1"/>
</dbReference>
<proteinExistence type="predicted"/>
<dbReference type="EMBL" id="CM007361">
    <property type="protein sequence ID" value="OIW18693.1"/>
    <property type="molecule type" value="Genomic_DNA"/>
</dbReference>
<feature type="domain" description="DUF632" evidence="1">
    <location>
        <begin position="11"/>
        <end position="68"/>
    </location>
</feature>